<dbReference type="InterPro" id="IPR050428">
    <property type="entry name" value="TCS_sensor_his_kinase"/>
</dbReference>
<evidence type="ECO:0000256" key="7">
    <source>
        <dbReference type="ARBA" id="ARBA00022692"/>
    </source>
</evidence>
<evidence type="ECO:0000256" key="13">
    <source>
        <dbReference type="RuleBase" id="RU364088"/>
    </source>
</evidence>
<dbReference type="Gene3D" id="1.10.287.130">
    <property type="match status" value="1"/>
</dbReference>
<dbReference type="Pfam" id="PF02518">
    <property type="entry name" value="HATPase_c"/>
    <property type="match status" value="1"/>
</dbReference>
<evidence type="ECO:0000313" key="16">
    <source>
        <dbReference type="Proteomes" id="UP000326780"/>
    </source>
</evidence>
<dbReference type="Gene3D" id="3.30.565.10">
    <property type="entry name" value="Histidine kinase-like ATPase, C-terminal domain"/>
    <property type="match status" value="1"/>
</dbReference>
<dbReference type="InterPro" id="IPR036097">
    <property type="entry name" value="HisK_dim/P_sf"/>
</dbReference>
<keyword evidence="12 13" id="KW-0472">Membrane</keyword>
<dbReference type="SMART" id="SM00387">
    <property type="entry name" value="HATPase_c"/>
    <property type="match status" value="1"/>
</dbReference>
<dbReference type="AlphaFoldDB" id="A0A5Q0LX85"/>
<dbReference type="CDD" id="cd00082">
    <property type="entry name" value="HisKA"/>
    <property type="match status" value="1"/>
</dbReference>
<protein>
    <recommendedName>
        <fullName evidence="13">Sensor protein</fullName>
        <ecNumber evidence="13">2.7.13.3</ecNumber>
    </recommendedName>
</protein>
<dbReference type="EC" id="2.7.13.3" evidence="13"/>
<dbReference type="PANTHER" id="PTHR45436:SF9">
    <property type="entry name" value="SENSOR PROTEIN"/>
    <property type="match status" value="1"/>
</dbReference>
<keyword evidence="6 13" id="KW-0808">Transferase</keyword>
<dbReference type="GO" id="GO:0005886">
    <property type="term" value="C:plasma membrane"/>
    <property type="evidence" value="ECO:0007669"/>
    <property type="project" value="UniProtKB-SubCell"/>
</dbReference>
<keyword evidence="9 13" id="KW-0418">Kinase</keyword>
<evidence type="ECO:0000256" key="10">
    <source>
        <dbReference type="ARBA" id="ARBA00022840"/>
    </source>
</evidence>
<dbReference type="Pfam" id="PF00512">
    <property type="entry name" value="HisKA"/>
    <property type="match status" value="1"/>
</dbReference>
<proteinExistence type="predicted"/>
<evidence type="ECO:0000256" key="12">
    <source>
        <dbReference type="ARBA" id="ARBA00023136"/>
    </source>
</evidence>
<reference evidence="15 16" key="1">
    <citation type="submission" date="2019-10" db="EMBL/GenBank/DDBJ databases">
        <title>Complete genome sequence of Variovorax paradoxus 5C-2.</title>
        <authorList>
            <person name="Gogoleva N.E."/>
            <person name="Balkin A.S."/>
        </authorList>
    </citation>
    <scope>NUCLEOTIDE SEQUENCE [LARGE SCALE GENOMIC DNA]</scope>
    <source>
        <strain evidence="15 16">5C-2</strain>
    </source>
</reference>
<evidence type="ECO:0000256" key="5">
    <source>
        <dbReference type="ARBA" id="ARBA00022553"/>
    </source>
</evidence>
<keyword evidence="4 13" id="KW-0997">Cell inner membrane</keyword>
<evidence type="ECO:0000259" key="14">
    <source>
        <dbReference type="PROSITE" id="PS50109"/>
    </source>
</evidence>
<organism evidence="15 16">
    <name type="scientific">Variovorax paradoxus</name>
    <dbReference type="NCBI Taxonomy" id="34073"/>
    <lineage>
        <taxon>Bacteria</taxon>
        <taxon>Pseudomonadati</taxon>
        <taxon>Pseudomonadota</taxon>
        <taxon>Betaproteobacteria</taxon>
        <taxon>Burkholderiales</taxon>
        <taxon>Comamonadaceae</taxon>
        <taxon>Variovorax</taxon>
    </lineage>
</organism>
<dbReference type="NCBIfam" id="TIGR01386">
    <property type="entry name" value="cztS_silS_copS"/>
    <property type="match status" value="1"/>
</dbReference>
<dbReference type="InterPro" id="IPR004358">
    <property type="entry name" value="Sig_transdc_His_kin-like_C"/>
</dbReference>
<dbReference type="PROSITE" id="PS50109">
    <property type="entry name" value="HIS_KIN"/>
    <property type="match status" value="1"/>
</dbReference>
<dbReference type="Proteomes" id="UP000326780">
    <property type="component" value="Chromosome"/>
</dbReference>
<accession>A0A5Q0LX85</accession>
<dbReference type="InterPro" id="IPR003594">
    <property type="entry name" value="HATPase_dom"/>
</dbReference>
<evidence type="ECO:0000313" key="15">
    <source>
        <dbReference type="EMBL" id="QFZ81883.1"/>
    </source>
</evidence>
<keyword evidence="7 13" id="KW-0812">Transmembrane</keyword>
<evidence type="ECO:0000256" key="2">
    <source>
        <dbReference type="ARBA" id="ARBA00004533"/>
    </source>
</evidence>
<dbReference type="GO" id="GO:0000155">
    <property type="term" value="F:phosphorelay sensor kinase activity"/>
    <property type="evidence" value="ECO:0007669"/>
    <property type="project" value="InterPro"/>
</dbReference>
<comment type="subcellular location">
    <subcellularLocation>
        <location evidence="2 13">Cell inner membrane</location>
    </subcellularLocation>
</comment>
<dbReference type="InterPro" id="IPR005467">
    <property type="entry name" value="His_kinase_dom"/>
</dbReference>
<dbReference type="EMBL" id="CP045644">
    <property type="protein sequence ID" value="QFZ81883.1"/>
    <property type="molecule type" value="Genomic_DNA"/>
</dbReference>
<keyword evidence="11 13" id="KW-1133">Transmembrane helix</keyword>
<evidence type="ECO:0000256" key="1">
    <source>
        <dbReference type="ARBA" id="ARBA00000085"/>
    </source>
</evidence>
<feature type="transmembrane region" description="Helical" evidence="13">
    <location>
        <begin position="142"/>
        <end position="165"/>
    </location>
</feature>
<gene>
    <name evidence="15" type="ORF">GFK26_03400</name>
</gene>
<evidence type="ECO:0000256" key="3">
    <source>
        <dbReference type="ARBA" id="ARBA00022475"/>
    </source>
</evidence>
<dbReference type="PRINTS" id="PR00344">
    <property type="entry name" value="BCTRLSENSOR"/>
</dbReference>
<dbReference type="SUPFAM" id="SSF47384">
    <property type="entry name" value="Homodimeric domain of signal transducing histidine kinase"/>
    <property type="match status" value="1"/>
</dbReference>
<dbReference type="CDD" id="cd00075">
    <property type="entry name" value="HATPase"/>
    <property type="match status" value="1"/>
</dbReference>
<keyword evidence="5" id="KW-0597">Phosphoprotein</keyword>
<evidence type="ECO:0000256" key="8">
    <source>
        <dbReference type="ARBA" id="ARBA00022741"/>
    </source>
</evidence>
<dbReference type="GO" id="GO:0005524">
    <property type="term" value="F:ATP binding"/>
    <property type="evidence" value="ECO:0007669"/>
    <property type="project" value="UniProtKB-KW"/>
</dbReference>
<sequence length="444" mass="48258">MGVKDKSIQTSLSRWFAIQTLIGLSFVCVAVYAATRWSFQLKQSEEFTRYIELVQHVVEETSNPPDLDALRHKLGDYFLSHPDAAAAVWVGKEQVYLPPGPAAKGNWVTQDRMLEGLAIDGKPIKLQLTLDVSKDDLLLRRLAWTLFLATTLGSLLVAFTGSLVVRRGLKQLKLLAAKTAEAGPENAGIRIDASKYASELQPWVGQFNALLERVQGAYEQLESFNADVAHELRTPLANMIAQAEVELSQARSVTALQDALSSQLEEAHRLSNIVTDMLFLSKADRGARARRTGPVSIAEQVAAVAEFHEAELEASELSLKIDGDANLLVDVGLLRRAVSNLVSNAIRYATPQSLIRVAIEQEGSAVKLFVDNRGEPIDPSALPHLFERFYRADRSRSGSSSHHGLGLTIVSAIARMHGGSTFASSGGGVTRIGILLAQPESSGD</sequence>
<comment type="catalytic activity">
    <reaction evidence="1 13">
        <text>ATP + protein L-histidine = ADP + protein N-phospho-L-histidine.</text>
        <dbReference type="EC" id="2.7.13.3"/>
    </reaction>
</comment>
<feature type="domain" description="Histidine kinase" evidence="14">
    <location>
        <begin position="227"/>
        <end position="440"/>
    </location>
</feature>
<keyword evidence="3 13" id="KW-1003">Cell membrane</keyword>
<evidence type="ECO:0000256" key="6">
    <source>
        <dbReference type="ARBA" id="ARBA00022679"/>
    </source>
</evidence>
<dbReference type="SUPFAM" id="SSF55874">
    <property type="entry name" value="ATPase domain of HSP90 chaperone/DNA topoisomerase II/histidine kinase"/>
    <property type="match status" value="1"/>
</dbReference>
<comment type="function">
    <text evidence="13">Member of a two-component regulatory system.</text>
</comment>
<dbReference type="SMART" id="SM00388">
    <property type="entry name" value="HisKA"/>
    <property type="match status" value="1"/>
</dbReference>
<dbReference type="PANTHER" id="PTHR45436">
    <property type="entry name" value="SENSOR HISTIDINE KINASE YKOH"/>
    <property type="match status" value="1"/>
</dbReference>
<evidence type="ECO:0000256" key="9">
    <source>
        <dbReference type="ARBA" id="ARBA00022777"/>
    </source>
</evidence>
<keyword evidence="10 13" id="KW-0067">ATP-binding</keyword>
<evidence type="ECO:0000256" key="11">
    <source>
        <dbReference type="ARBA" id="ARBA00022989"/>
    </source>
</evidence>
<dbReference type="InterPro" id="IPR036890">
    <property type="entry name" value="HATPase_C_sf"/>
</dbReference>
<keyword evidence="13" id="KW-0902">Two-component regulatory system</keyword>
<keyword evidence="8 13" id="KW-0547">Nucleotide-binding</keyword>
<evidence type="ECO:0000256" key="4">
    <source>
        <dbReference type="ARBA" id="ARBA00022519"/>
    </source>
</evidence>
<name>A0A5Q0LX85_VARPD</name>
<dbReference type="InterPro" id="IPR003661">
    <property type="entry name" value="HisK_dim/P_dom"/>
</dbReference>
<dbReference type="InterPro" id="IPR006290">
    <property type="entry name" value="CztS_silS_copS"/>
</dbReference>
<feature type="transmembrane region" description="Helical" evidence="13">
    <location>
        <begin position="12"/>
        <end position="34"/>
    </location>
</feature>